<evidence type="ECO:0000313" key="3">
    <source>
        <dbReference type="Proteomes" id="UP001050975"/>
    </source>
</evidence>
<keyword evidence="1" id="KW-1133">Transmembrane helix</keyword>
<keyword evidence="1" id="KW-0472">Membrane</keyword>
<dbReference type="EMBL" id="BLAY01000089">
    <property type="protein sequence ID" value="GET40362.1"/>
    <property type="molecule type" value="Genomic_DNA"/>
</dbReference>
<protein>
    <submittedName>
        <fullName evidence="2">Uncharacterized protein</fullName>
    </submittedName>
</protein>
<proteinExistence type="predicted"/>
<name>A0AAV3XLG1_9CYAN</name>
<comment type="caution">
    <text evidence="2">The sequence shown here is derived from an EMBL/GenBank/DDBJ whole genome shotgun (WGS) entry which is preliminary data.</text>
</comment>
<reference evidence="2" key="1">
    <citation type="submission" date="2019-10" db="EMBL/GenBank/DDBJ databases">
        <title>Draft genome sequece of Microseira wollei NIES-4236.</title>
        <authorList>
            <person name="Yamaguchi H."/>
            <person name="Suzuki S."/>
            <person name="Kawachi M."/>
        </authorList>
    </citation>
    <scope>NUCLEOTIDE SEQUENCE</scope>
    <source>
        <strain evidence="2">NIES-4236</strain>
    </source>
</reference>
<evidence type="ECO:0000256" key="1">
    <source>
        <dbReference type="SAM" id="Phobius"/>
    </source>
</evidence>
<feature type="transmembrane region" description="Helical" evidence="1">
    <location>
        <begin position="57"/>
        <end position="75"/>
    </location>
</feature>
<dbReference type="RefSeq" id="WP_226586203.1">
    <property type="nucleotide sequence ID" value="NZ_BLAY01000089.1"/>
</dbReference>
<sequence>MSKDCPYQDNTNLHSLPCNFQRHPDSDKQHLYFCTVCEKICDTKKIPQENPEKSPDLVTQLLLIAGLVLLGMVTLPRFEKNRLIQPNQSSVQSEAFISNPVASE</sequence>
<keyword evidence="1" id="KW-0812">Transmembrane</keyword>
<organism evidence="2 3">
    <name type="scientific">Microseira wollei NIES-4236</name>
    <dbReference type="NCBI Taxonomy" id="2530354"/>
    <lineage>
        <taxon>Bacteria</taxon>
        <taxon>Bacillati</taxon>
        <taxon>Cyanobacteriota</taxon>
        <taxon>Cyanophyceae</taxon>
        <taxon>Oscillatoriophycideae</taxon>
        <taxon>Aerosakkonematales</taxon>
        <taxon>Aerosakkonemataceae</taxon>
        <taxon>Microseira</taxon>
    </lineage>
</organism>
<dbReference type="AlphaFoldDB" id="A0AAV3XLG1"/>
<accession>A0AAV3XLG1</accession>
<keyword evidence="3" id="KW-1185">Reference proteome</keyword>
<gene>
    <name evidence="2" type="ORF">MiSe_51710</name>
</gene>
<evidence type="ECO:0000313" key="2">
    <source>
        <dbReference type="EMBL" id="GET40362.1"/>
    </source>
</evidence>
<dbReference type="Proteomes" id="UP001050975">
    <property type="component" value="Unassembled WGS sequence"/>
</dbReference>